<dbReference type="Proteomes" id="UP000426444">
    <property type="component" value="Chromosome"/>
</dbReference>
<organism evidence="2 3">
    <name type="scientific">Candidatus Syntrophocurvum alkaliphilum</name>
    <dbReference type="NCBI Taxonomy" id="2293317"/>
    <lineage>
        <taxon>Bacteria</taxon>
        <taxon>Bacillati</taxon>
        <taxon>Bacillota</taxon>
        <taxon>Clostridia</taxon>
        <taxon>Eubacteriales</taxon>
        <taxon>Syntrophomonadaceae</taxon>
        <taxon>Candidatus Syntrophocurvum</taxon>
    </lineage>
</organism>
<dbReference type="EC" id="2.3.1.9" evidence="2"/>
<keyword evidence="2" id="KW-0012">Acyltransferase</keyword>
<dbReference type="AlphaFoldDB" id="A0A6I6DGJ6"/>
<keyword evidence="2" id="KW-0808">Transferase</keyword>
<dbReference type="InterPro" id="IPR055140">
    <property type="entry name" value="Thiolase_C_2"/>
</dbReference>
<dbReference type="InterPro" id="IPR002155">
    <property type="entry name" value="Thiolase"/>
</dbReference>
<reference evidence="3" key="1">
    <citation type="journal article" date="2019" name="Microbiology">
        <title>Complete Genome Sequence of an Uncultured Bacterium of the Candidate Phylum Bipolaricaulota.</title>
        <authorList>
            <person name="Kadnikov V.V."/>
            <person name="Mardanov A.V."/>
            <person name="Beletsky A.V."/>
            <person name="Frank Y.A."/>
            <person name="Karnachuk O.V."/>
            <person name="Ravin N.V."/>
        </authorList>
    </citation>
    <scope>NUCLEOTIDE SEQUENCE [LARGE SCALE GENOMIC DNA]</scope>
</reference>
<dbReference type="GO" id="GO:0003985">
    <property type="term" value="F:acetyl-CoA C-acetyltransferase activity"/>
    <property type="evidence" value="ECO:0007669"/>
    <property type="project" value="UniProtKB-EC"/>
</dbReference>
<dbReference type="OrthoDB" id="9785768at2"/>
<proteinExistence type="predicted"/>
<dbReference type="PIRSF" id="PIRSF000429">
    <property type="entry name" value="Ac-CoA_Ac_transf"/>
    <property type="match status" value="1"/>
</dbReference>
<dbReference type="InterPro" id="IPR016039">
    <property type="entry name" value="Thiolase-like"/>
</dbReference>
<dbReference type="RefSeq" id="WP_156203359.1">
    <property type="nucleotide sequence ID" value="NZ_CP046457.1"/>
</dbReference>
<accession>A0A6I6DGJ6</accession>
<gene>
    <name evidence="2" type="ORF">SYNTR_0870</name>
</gene>
<dbReference type="Gene3D" id="3.40.47.10">
    <property type="match status" value="1"/>
</dbReference>
<dbReference type="EMBL" id="CP046457">
    <property type="protein sequence ID" value="QGT99463.1"/>
    <property type="molecule type" value="Genomic_DNA"/>
</dbReference>
<name>A0A6I6DGJ6_9FIRM</name>
<keyword evidence="3" id="KW-1185">Reference proteome</keyword>
<evidence type="ECO:0000259" key="1">
    <source>
        <dbReference type="Pfam" id="PF22691"/>
    </source>
</evidence>
<evidence type="ECO:0000313" key="2">
    <source>
        <dbReference type="EMBL" id="QGT99463.1"/>
    </source>
</evidence>
<protein>
    <submittedName>
        <fullName evidence="2">Acetyl-CoA C-acyltransferase</fullName>
        <ecNumber evidence="2">2.3.1.9</ecNumber>
    </submittedName>
</protein>
<dbReference type="PANTHER" id="PTHR42870">
    <property type="entry name" value="ACETYL-COA C-ACETYLTRANSFERASE"/>
    <property type="match status" value="1"/>
</dbReference>
<dbReference type="CDD" id="cd00829">
    <property type="entry name" value="SCP-x_thiolase"/>
    <property type="match status" value="1"/>
</dbReference>
<dbReference type="KEGG" id="salq:SYNTR_0870"/>
<sequence>MNISNKAIITGISELKPLKEAGGKRTLDLLAESALLALEDANLEKGEIDGLIVTPPTEDSYFMWPSQVAEYLQLSPNFLDMIELGGASAAASVARAVLMIDAGICNNCLCLSGGVWDSQVFNSLDGKKAVMSQAEIDHELPYGPMGFNSAYAMITRRHMCEYGTRSEQLAKIPVAQRVNALLNPNALYNDKKITVEDVLSSPLIVDPIHLLEIVRPCSGAAAVIVSKQPNNKSRTSVSILGFGESYTHNSIVYAPSITDSPVKFAAAKAFSMANLLPQDINFVSIYDCYPIAVLITLEDAGFCPKGEGGNFLENNDLTYNGNLPCNTHGGQLSFGQASFAGGMSHIIEAVRQLRGEAGKRQVKNNNLAFINGNGGVLSTQCSLIMGRV</sequence>
<evidence type="ECO:0000313" key="3">
    <source>
        <dbReference type="Proteomes" id="UP000426444"/>
    </source>
</evidence>
<feature type="domain" description="Thiolase C-terminal" evidence="1">
    <location>
        <begin position="243"/>
        <end position="387"/>
    </location>
</feature>
<dbReference type="Pfam" id="PF22691">
    <property type="entry name" value="Thiolase_C_1"/>
    <property type="match status" value="1"/>
</dbReference>
<dbReference type="PANTHER" id="PTHR42870:SF1">
    <property type="entry name" value="NON-SPECIFIC LIPID-TRANSFER PROTEIN-LIKE 2"/>
    <property type="match status" value="1"/>
</dbReference>
<dbReference type="SUPFAM" id="SSF53901">
    <property type="entry name" value="Thiolase-like"/>
    <property type="match status" value="2"/>
</dbReference>